<organism evidence="1">
    <name type="scientific">Golovinomyces orontii</name>
    <dbReference type="NCBI Taxonomy" id="62715"/>
    <lineage>
        <taxon>Eukaryota</taxon>
        <taxon>Fungi</taxon>
        <taxon>Dikarya</taxon>
        <taxon>Ascomycota</taxon>
        <taxon>Pezizomycotina</taxon>
        <taxon>Leotiomycetes</taxon>
        <taxon>Erysiphales</taxon>
        <taxon>Erysiphaceae</taxon>
        <taxon>Golovinomyces</taxon>
    </lineage>
</organism>
<dbReference type="IntAct" id="A0A088QD63">
    <property type="interactions" value="2"/>
</dbReference>
<name>A0A088QD63_9PEZI</name>
<protein>
    <submittedName>
        <fullName evidence="1">Effector protein OEC27</fullName>
    </submittedName>
</protein>
<sequence>MQPFDAYGVTHRGFSCDSYKFMNHEIYAQANFACMGGKLNHSILFNEKVRPLSESAGDYINRKFGDAKSQIIIYFAPLFRSNVEEMQNTFINQKKDVGPYRLVLNNNCDIITAITYESNKNEKTLDSTENIHACEKF</sequence>
<feature type="non-terminal residue" evidence="1">
    <location>
        <position position="1"/>
    </location>
</feature>
<dbReference type="AlphaFoldDB" id="A0A088QD63"/>
<gene>
    <name evidence="1" type="primary">OEC27</name>
</gene>
<reference evidence="1" key="1">
    <citation type="journal article" date="2014" name="Cell Host Microbe">
        <title>Convergent targeting of a common host protein-network by pathogen effectors from three kingdoms of life.</title>
        <authorList>
            <person name="Wessling R."/>
            <person name="Epple P.M."/>
            <person name="Altmann S."/>
            <person name="He Y."/>
            <person name="Yang L."/>
            <person name="McDonald N."/>
            <person name="Wiley K."/>
            <person name="Bader K.C."/>
            <person name="Glaesser C."/>
            <person name="Mukhtar M.S."/>
            <person name="Haigis S."/>
            <person name="Ghamsari L."/>
            <person name="Stephens A.E."/>
            <person name="Ecker J.R."/>
            <person name="Vidal M."/>
            <person name="Jones J.D.G."/>
            <person name="Mayer K.F.X."/>
            <person name="Ver Loren van Themaat E."/>
            <person name="Schulze-Lefert P."/>
            <person name="Dangl J.L."/>
            <person name="Panstruga R."/>
            <person name="Braun P."/>
        </authorList>
    </citation>
    <scope>NUCLEOTIDE SEQUENCE</scope>
</reference>
<dbReference type="EMBL" id="KM220840">
    <property type="protein sequence ID" value="AIN81183.1"/>
    <property type="molecule type" value="mRNA"/>
</dbReference>
<accession>A0A088QD63</accession>
<evidence type="ECO:0000313" key="1">
    <source>
        <dbReference type="EMBL" id="AIN81183.1"/>
    </source>
</evidence>
<proteinExistence type="evidence at transcript level"/>